<keyword evidence="2" id="KW-1185">Reference proteome</keyword>
<dbReference type="InterPro" id="IPR015045">
    <property type="entry name" value="MPT-1-like_LmxM"/>
</dbReference>
<dbReference type="PANTHER" id="PTHR37036">
    <property type="match status" value="1"/>
</dbReference>
<name>A0A917KBC0_9BACL</name>
<evidence type="ECO:0008006" key="3">
    <source>
        <dbReference type="Google" id="ProtNLM"/>
    </source>
</evidence>
<proteinExistence type="predicted"/>
<reference evidence="1" key="2">
    <citation type="submission" date="2020-09" db="EMBL/GenBank/DDBJ databases">
        <authorList>
            <person name="Sun Q."/>
            <person name="Ohkuma M."/>
        </authorList>
    </citation>
    <scope>NUCLEOTIDE SEQUENCE</scope>
    <source>
        <strain evidence="1">JCM 18487</strain>
    </source>
</reference>
<comment type="caution">
    <text evidence="1">The sequence shown here is derived from an EMBL/GenBank/DDBJ whole genome shotgun (WGS) entry which is preliminary data.</text>
</comment>
<reference evidence="1" key="1">
    <citation type="journal article" date="2014" name="Int. J. Syst. Evol. Microbiol.">
        <title>Complete genome sequence of Corynebacterium casei LMG S-19264T (=DSM 44701T), isolated from a smear-ripened cheese.</title>
        <authorList>
            <consortium name="US DOE Joint Genome Institute (JGI-PGF)"/>
            <person name="Walter F."/>
            <person name="Albersmeier A."/>
            <person name="Kalinowski J."/>
            <person name="Ruckert C."/>
        </authorList>
    </citation>
    <scope>NUCLEOTIDE SEQUENCE</scope>
    <source>
        <strain evidence="1">JCM 18487</strain>
    </source>
</reference>
<dbReference type="SUPFAM" id="SSF75005">
    <property type="entry name" value="Arabinanase/levansucrase/invertase"/>
    <property type="match status" value="1"/>
</dbReference>
<dbReference type="PANTHER" id="PTHR37036:SF2">
    <property type="entry name" value="DUF1861 FAMILY PROTEIN"/>
    <property type="match status" value="1"/>
</dbReference>
<organism evidence="1 2">
    <name type="scientific">Alicyclobacillus cellulosilyticus</name>
    <dbReference type="NCBI Taxonomy" id="1003997"/>
    <lineage>
        <taxon>Bacteria</taxon>
        <taxon>Bacillati</taxon>
        <taxon>Bacillota</taxon>
        <taxon>Bacilli</taxon>
        <taxon>Bacillales</taxon>
        <taxon>Alicyclobacillaceae</taxon>
        <taxon>Alicyclobacillus</taxon>
    </lineage>
</organism>
<dbReference type="InterPro" id="IPR023296">
    <property type="entry name" value="Glyco_hydro_beta-prop_sf"/>
</dbReference>
<dbReference type="Proteomes" id="UP000637695">
    <property type="component" value="Unassembled WGS sequence"/>
</dbReference>
<evidence type="ECO:0000313" key="1">
    <source>
        <dbReference type="EMBL" id="GGJ07907.1"/>
    </source>
</evidence>
<gene>
    <name evidence="1" type="ORF">GCM10010885_16300</name>
</gene>
<accession>A0A917KBC0</accession>
<dbReference type="Pfam" id="PF08950">
    <property type="entry name" value="DUF1861"/>
    <property type="match status" value="1"/>
</dbReference>
<protein>
    <recommendedName>
        <fullName evidence="3">DUF1861 family protein</fullName>
    </recommendedName>
</protein>
<sequence length="316" mass="36014">MLRTAVGARSSAELMQEFTSKHLDLRGEKLNFEGVDGRDVYNITAPFEDEGEWVIAGRVEARDTEYSDVMFFTQKGDVWVPRPNTRCFHNMQDPFRTRIHGELVFGGVEVWPNPVHPDKIDFRTVFYRGKNINDLRLFAVGPQFMKDIRLVELPDGRIGVFTRPHGDIWGRGQIGYTTIDHLDDLTPRVITQARILHGLFTPDEWGGANELHILKNGLIGVLGHIACYSEEMNKHYRAMVFVFDPKTFETSPIKIIATRDNFQQVRAAKNPQLQDVLFSGGLVRLGDGRAVLYTGVNDAEAHRIVIPDPFDEYEQE</sequence>
<dbReference type="Gene3D" id="2.115.10.20">
    <property type="entry name" value="Glycosyl hydrolase domain, family 43"/>
    <property type="match status" value="1"/>
</dbReference>
<dbReference type="EMBL" id="BMOY01000023">
    <property type="protein sequence ID" value="GGJ07907.1"/>
    <property type="molecule type" value="Genomic_DNA"/>
</dbReference>
<dbReference type="AlphaFoldDB" id="A0A917KBC0"/>
<evidence type="ECO:0000313" key="2">
    <source>
        <dbReference type="Proteomes" id="UP000637695"/>
    </source>
</evidence>